<feature type="transmembrane region" description="Helical" evidence="2">
    <location>
        <begin position="7"/>
        <end position="27"/>
    </location>
</feature>
<dbReference type="PANTHER" id="PTHR33371:SF4">
    <property type="entry name" value="INTERMEMBRANE PHOSPHOLIPID TRANSPORT SYSTEM BINDING PROTEIN MLAD"/>
    <property type="match status" value="1"/>
</dbReference>
<dbReference type="InterPro" id="IPR000727">
    <property type="entry name" value="T_SNARE_dom"/>
</dbReference>
<feature type="coiled-coil region" evidence="1">
    <location>
        <begin position="175"/>
        <end position="220"/>
    </location>
</feature>
<organism evidence="4">
    <name type="scientific">bioreactor metagenome</name>
    <dbReference type="NCBI Taxonomy" id="1076179"/>
    <lineage>
        <taxon>unclassified sequences</taxon>
        <taxon>metagenomes</taxon>
        <taxon>ecological metagenomes</taxon>
    </lineage>
</organism>
<dbReference type="AlphaFoldDB" id="A0A644UE83"/>
<gene>
    <name evidence="4" type="ORF">SDC9_23149</name>
</gene>
<dbReference type="PROSITE" id="PS50192">
    <property type="entry name" value="T_SNARE"/>
    <property type="match status" value="1"/>
</dbReference>
<evidence type="ECO:0000259" key="3">
    <source>
        <dbReference type="PROSITE" id="PS50192"/>
    </source>
</evidence>
<keyword evidence="2" id="KW-1133">Transmembrane helix</keyword>
<sequence>MKIKTEYKIGIIGLVSILVLYFGVLFLKGQDLFNVETNYYAVFDDVSGLYKSNYIYLNGMKVGYIKDIKSIDPKASKFVVWIAVNSDIKIPKDSKVMIFSSDLLGSKALKINMGIRNDVFKRRDTIASAKETGMIDQLADNITPIVVKLNSVITNLDTLIVGVNNILDHKAQQDVKASLENIKQLTQNIENITVKVDGLMDKEKNKIDAILTNAESITNNFKQNNDKLTNAINNFSNISDTIAKANLGKTIRETNESLTSLSKVMRSIEKGEGNAGLLLKDDKLYKNLESSTKKLDALIEDIKQNPKRYLKFSVF</sequence>
<dbReference type="Pfam" id="PF02470">
    <property type="entry name" value="MlaD"/>
    <property type="match status" value="1"/>
</dbReference>
<name>A0A644UE83_9ZZZZ</name>
<proteinExistence type="predicted"/>
<keyword evidence="1" id="KW-0175">Coiled coil</keyword>
<evidence type="ECO:0000256" key="2">
    <source>
        <dbReference type="SAM" id="Phobius"/>
    </source>
</evidence>
<dbReference type="EMBL" id="VSSQ01000105">
    <property type="protein sequence ID" value="MPL77295.1"/>
    <property type="molecule type" value="Genomic_DNA"/>
</dbReference>
<dbReference type="InterPro" id="IPR003399">
    <property type="entry name" value="Mce/MlaD"/>
</dbReference>
<evidence type="ECO:0000313" key="4">
    <source>
        <dbReference type="EMBL" id="MPL77295.1"/>
    </source>
</evidence>
<keyword evidence="2" id="KW-0472">Membrane</keyword>
<feature type="domain" description="T-SNARE coiled-coil homology" evidence="3">
    <location>
        <begin position="169"/>
        <end position="231"/>
    </location>
</feature>
<evidence type="ECO:0000256" key="1">
    <source>
        <dbReference type="SAM" id="Coils"/>
    </source>
</evidence>
<keyword evidence="2" id="KW-0812">Transmembrane</keyword>
<dbReference type="PANTHER" id="PTHR33371">
    <property type="entry name" value="INTERMEMBRANE PHOSPHOLIPID TRANSPORT SYSTEM BINDING PROTEIN MLAD-RELATED"/>
    <property type="match status" value="1"/>
</dbReference>
<accession>A0A644UE83</accession>
<reference evidence="4" key="1">
    <citation type="submission" date="2019-08" db="EMBL/GenBank/DDBJ databases">
        <authorList>
            <person name="Kucharzyk K."/>
            <person name="Murdoch R.W."/>
            <person name="Higgins S."/>
            <person name="Loffler F."/>
        </authorList>
    </citation>
    <scope>NUCLEOTIDE SEQUENCE</scope>
</reference>
<protein>
    <recommendedName>
        <fullName evidence="3">t-SNARE coiled-coil homology domain-containing protein</fullName>
    </recommendedName>
</protein>
<dbReference type="InterPro" id="IPR052336">
    <property type="entry name" value="MlaD_Phospholipid_Transporter"/>
</dbReference>
<comment type="caution">
    <text evidence="4">The sequence shown here is derived from an EMBL/GenBank/DDBJ whole genome shotgun (WGS) entry which is preliminary data.</text>
</comment>